<protein>
    <submittedName>
        <fullName evidence="1">Uncharacterized protein</fullName>
    </submittedName>
</protein>
<accession>A0ACC1X8V2</accession>
<reference evidence="1 2" key="1">
    <citation type="journal article" date="2023" name="Science">
        <title>Complex scaffold remodeling in plant triterpene biosynthesis.</title>
        <authorList>
            <person name="De La Pena R."/>
            <person name="Hodgson H."/>
            <person name="Liu J.C."/>
            <person name="Stephenson M.J."/>
            <person name="Martin A.C."/>
            <person name="Owen C."/>
            <person name="Harkess A."/>
            <person name="Leebens-Mack J."/>
            <person name="Jimenez L.E."/>
            <person name="Osbourn A."/>
            <person name="Sattely E.S."/>
        </authorList>
    </citation>
    <scope>NUCLEOTIDE SEQUENCE [LARGE SCALE GENOMIC DNA]</scope>
    <source>
        <strain evidence="2">cv. JPN11</strain>
        <tissue evidence="1">Leaf</tissue>
    </source>
</reference>
<evidence type="ECO:0000313" key="1">
    <source>
        <dbReference type="EMBL" id="KAJ4707791.1"/>
    </source>
</evidence>
<comment type="caution">
    <text evidence="1">The sequence shown here is derived from an EMBL/GenBank/DDBJ whole genome shotgun (WGS) entry which is preliminary data.</text>
</comment>
<organism evidence="1 2">
    <name type="scientific">Melia azedarach</name>
    <name type="common">Chinaberry tree</name>
    <dbReference type="NCBI Taxonomy" id="155640"/>
    <lineage>
        <taxon>Eukaryota</taxon>
        <taxon>Viridiplantae</taxon>
        <taxon>Streptophyta</taxon>
        <taxon>Embryophyta</taxon>
        <taxon>Tracheophyta</taxon>
        <taxon>Spermatophyta</taxon>
        <taxon>Magnoliopsida</taxon>
        <taxon>eudicotyledons</taxon>
        <taxon>Gunneridae</taxon>
        <taxon>Pentapetalae</taxon>
        <taxon>rosids</taxon>
        <taxon>malvids</taxon>
        <taxon>Sapindales</taxon>
        <taxon>Meliaceae</taxon>
        <taxon>Melia</taxon>
    </lineage>
</organism>
<dbReference type="EMBL" id="CM051403">
    <property type="protein sequence ID" value="KAJ4707791.1"/>
    <property type="molecule type" value="Genomic_DNA"/>
</dbReference>
<evidence type="ECO:0000313" key="2">
    <source>
        <dbReference type="Proteomes" id="UP001164539"/>
    </source>
</evidence>
<dbReference type="Proteomes" id="UP001164539">
    <property type="component" value="Chromosome 10"/>
</dbReference>
<proteinExistence type="predicted"/>
<name>A0ACC1X8V2_MELAZ</name>
<gene>
    <name evidence="1" type="ORF">OWV82_017854</name>
</gene>
<keyword evidence="2" id="KW-1185">Reference proteome</keyword>
<sequence>MAYCGCSTLDMKEKLQEMDRDPLRRFFPDFASLPGVFDGLDDFPFVLSATLVESVESFMSSSSFTLIELALDLPVPLALDLPTDFGDLPFALDDTFGVSCFDLLVFGVSCFDLEEVLGIPLPPSLDFPDLLVSLASFLDLLADFEAASTDLPLLFEA</sequence>